<evidence type="ECO:0000256" key="1">
    <source>
        <dbReference type="ARBA" id="ARBA00005595"/>
    </source>
</evidence>
<evidence type="ECO:0000313" key="3">
    <source>
        <dbReference type="Proteomes" id="UP000186817"/>
    </source>
</evidence>
<dbReference type="GO" id="GO:0000398">
    <property type="term" value="P:mRNA splicing, via spliceosome"/>
    <property type="evidence" value="ECO:0007669"/>
    <property type="project" value="InterPro"/>
</dbReference>
<dbReference type="GO" id="GO:0071014">
    <property type="term" value="C:post-mRNA release spliceosomal complex"/>
    <property type="evidence" value="ECO:0007669"/>
    <property type="project" value="TreeGrafter"/>
</dbReference>
<proteinExistence type="inferred from homology"/>
<organism evidence="2 3">
    <name type="scientific">Symbiodinium microadriaticum</name>
    <name type="common">Dinoflagellate</name>
    <name type="synonym">Zooxanthella microadriatica</name>
    <dbReference type="NCBI Taxonomy" id="2951"/>
    <lineage>
        <taxon>Eukaryota</taxon>
        <taxon>Sar</taxon>
        <taxon>Alveolata</taxon>
        <taxon>Dinophyceae</taxon>
        <taxon>Suessiales</taxon>
        <taxon>Symbiodiniaceae</taxon>
        <taxon>Symbiodinium</taxon>
    </lineage>
</organism>
<keyword evidence="3" id="KW-1185">Reference proteome</keyword>
<comment type="similarity">
    <text evidence="1">Belongs to the CWC16 family.</text>
</comment>
<dbReference type="OrthoDB" id="360327at2759"/>
<accession>A0A1Q9DLL9</accession>
<dbReference type="Pfam" id="PF04502">
    <property type="entry name" value="Saf4_Yju2"/>
    <property type="match status" value="1"/>
</dbReference>
<comment type="caution">
    <text evidence="2">The sequence shown here is derived from an EMBL/GenBank/DDBJ whole genome shotgun (WGS) entry which is preliminary data.</text>
</comment>
<evidence type="ECO:0000313" key="2">
    <source>
        <dbReference type="EMBL" id="OLP96058.1"/>
    </source>
</evidence>
<gene>
    <name evidence="2" type="ORF">AK812_SmicGene21715</name>
</gene>
<dbReference type="PANTHER" id="PTHR12111:SF2">
    <property type="entry name" value="SPLICING FACTOR YJU2B-RELATED"/>
    <property type="match status" value="1"/>
</dbReference>
<dbReference type="EMBL" id="LSRX01000481">
    <property type="protein sequence ID" value="OLP96058.1"/>
    <property type="molecule type" value="Genomic_DNA"/>
</dbReference>
<name>A0A1Q9DLL9_SYMMI</name>
<sequence>MTKDISLKAACADSFYYPQEWKPSRGSLDHFQRKRGFEHHFGKERTKNLSKGVLLIRFEMPFTVQCLRCGLYIRQGTRYNADKKKVGMYFSTPLYEFSMHCGNIVSPERSANGAGSWVLPKGQSGRTRFIEQHGFSKMQRRLGESLLAAQRPADVYDLLDELGHSAKKSAGLAKESLDAVSVATALNRLAKLEADPSAPRFQSLIKQSCSVISHMDARGLANAAWGFTAVALFGRPLVSLTSARVPCREPSPQGLSTSAWTLASLVFQGRLLQDATGVAAQLKVNQFK</sequence>
<dbReference type="GO" id="GO:0005684">
    <property type="term" value="C:U2-type spliceosomal complex"/>
    <property type="evidence" value="ECO:0007669"/>
    <property type="project" value="TreeGrafter"/>
</dbReference>
<dbReference type="AlphaFoldDB" id="A0A1Q9DLL9"/>
<dbReference type="PANTHER" id="PTHR12111">
    <property type="entry name" value="SPLICING FACTOR YJU2"/>
    <property type="match status" value="1"/>
</dbReference>
<dbReference type="Proteomes" id="UP000186817">
    <property type="component" value="Unassembled WGS sequence"/>
</dbReference>
<protein>
    <submittedName>
        <fullName evidence="2">Coiled-coil domain-containing protein 130-like</fullName>
    </submittedName>
</protein>
<dbReference type="InterPro" id="IPR007590">
    <property type="entry name" value="Saf4/Yju2"/>
</dbReference>
<reference evidence="2 3" key="1">
    <citation type="submission" date="2016-02" db="EMBL/GenBank/DDBJ databases">
        <title>Genome analysis of coral dinoflagellate symbionts highlights evolutionary adaptations to a symbiotic lifestyle.</title>
        <authorList>
            <person name="Aranda M."/>
            <person name="Li Y."/>
            <person name="Liew Y.J."/>
            <person name="Baumgarten S."/>
            <person name="Simakov O."/>
            <person name="Wilson M."/>
            <person name="Piel J."/>
            <person name="Ashoor H."/>
            <person name="Bougouffa S."/>
            <person name="Bajic V.B."/>
            <person name="Ryu T."/>
            <person name="Ravasi T."/>
            <person name="Bayer T."/>
            <person name="Micklem G."/>
            <person name="Kim H."/>
            <person name="Bhak J."/>
            <person name="Lajeunesse T.C."/>
            <person name="Voolstra C.R."/>
        </authorList>
    </citation>
    <scope>NUCLEOTIDE SEQUENCE [LARGE SCALE GENOMIC DNA]</scope>
    <source>
        <strain evidence="2 3">CCMP2467</strain>
    </source>
</reference>